<evidence type="ECO:0000313" key="8">
    <source>
        <dbReference type="EMBL" id="AOM67725.1"/>
    </source>
</evidence>
<dbReference type="InterPro" id="IPR012795">
    <property type="entry name" value="tRNA_Ile_lys_synt_N"/>
</dbReference>
<dbReference type="PANTHER" id="PTHR43033:SF1">
    <property type="entry name" value="TRNA(ILE)-LYSIDINE SYNTHASE-RELATED"/>
    <property type="match status" value="1"/>
</dbReference>
<accession>A0A1C9CH80</accession>
<dbReference type="CDD" id="cd01992">
    <property type="entry name" value="TilS_N"/>
    <property type="match status" value="1"/>
</dbReference>
<evidence type="ECO:0000256" key="2">
    <source>
        <dbReference type="ARBA" id="ARBA00022694"/>
    </source>
</evidence>
<dbReference type="EC" id="6.3.4.19" evidence="6"/>
<dbReference type="GO" id="GO:0006400">
    <property type="term" value="P:tRNA modification"/>
    <property type="evidence" value="ECO:0007669"/>
    <property type="project" value="UniProtKB-UniRule"/>
</dbReference>
<dbReference type="EMBL" id="KX284726">
    <property type="protein sequence ID" value="AOM67725.1"/>
    <property type="molecule type" value="Genomic_DNA"/>
</dbReference>
<proteinExistence type="inferred from homology"/>
<keyword evidence="4 6" id="KW-0067">ATP-binding</keyword>
<sequence>MSTFLHNKFLENLANNFELRHRPSVLVAVSGGQDSLCLMKLFLDIQDQFFNRIGIIHIDHQWREDTVDNTNHLVNLISALKTQSYFYQIQERKYSEHEAREVRYQVILETANRYNYSFIATAHNSNDRLETFLYNTLRGSNPDNLNSLIWNRALTNKIRLVRPLINVQRTEISWFCRYYYLPIWSDNTNLFYSKKRNRMRQEMIPYIKLYFQPKIEEQISNFLDKINSDSDYLKQNTIKLYLQIKHPYLVAINYHKLLEQHRSIQERVVQIFLEHNTHVHCEDTVILGIIEFLEHKLNNNVLYESFQIKVNKNWIYLCHI</sequence>
<dbReference type="InterPro" id="IPR011063">
    <property type="entry name" value="TilS/TtcA_N"/>
</dbReference>
<gene>
    <name evidence="6 8" type="primary">tilS</name>
    <name evidence="8" type="ORF">Palma_093</name>
</gene>
<organism evidence="8">
    <name type="scientific">Palmaria palmata</name>
    <name type="common">Dulse</name>
    <name type="synonym">Rhodymenia palmata</name>
    <dbReference type="NCBI Taxonomy" id="2822"/>
    <lineage>
        <taxon>Eukaryota</taxon>
        <taxon>Rhodophyta</taxon>
        <taxon>Florideophyceae</taxon>
        <taxon>Nemaliophycidae</taxon>
        <taxon>Palmariales</taxon>
        <taxon>Palmariaceae</taxon>
        <taxon>Palmaria</taxon>
    </lineage>
</organism>
<dbReference type="InterPro" id="IPR014729">
    <property type="entry name" value="Rossmann-like_a/b/a_fold"/>
</dbReference>
<dbReference type="GO" id="GO:0005524">
    <property type="term" value="F:ATP binding"/>
    <property type="evidence" value="ECO:0007669"/>
    <property type="project" value="UniProtKB-UniRule"/>
</dbReference>
<keyword evidence="1 6" id="KW-0436">Ligase</keyword>
<evidence type="ECO:0000256" key="5">
    <source>
        <dbReference type="ARBA" id="ARBA00048539"/>
    </source>
</evidence>
<geneLocation type="plastid" evidence="8"/>
<dbReference type="SUPFAM" id="SSF52402">
    <property type="entry name" value="Adenine nucleotide alpha hydrolases-like"/>
    <property type="match status" value="1"/>
</dbReference>
<dbReference type="Pfam" id="PF01171">
    <property type="entry name" value="ATP_bind_3"/>
    <property type="match status" value="1"/>
</dbReference>
<evidence type="ECO:0000256" key="6">
    <source>
        <dbReference type="HAMAP-Rule" id="MF_01161"/>
    </source>
</evidence>
<evidence type="ECO:0000256" key="1">
    <source>
        <dbReference type="ARBA" id="ARBA00022598"/>
    </source>
</evidence>
<evidence type="ECO:0000256" key="3">
    <source>
        <dbReference type="ARBA" id="ARBA00022741"/>
    </source>
</evidence>
<dbReference type="SUPFAM" id="SSF82829">
    <property type="entry name" value="MesJ substrate recognition domain-like"/>
    <property type="match status" value="1"/>
</dbReference>
<feature type="binding site" evidence="6">
    <location>
        <begin position="30"/>
        <end position="35"/>
    </location>
    <ligand>
        <name>ATP</name>
        <dbReference type="ChEBI" id="CHEBI:30616"/>
    </ligand>
</feature>
<dbReference type="AlphaFoldDB" id="A0A1C9CH80"/>
<dbReference type="RefSeq" id="YP_009294285.1">
    <property type="nucleotide sequence ID" value="NC_031147.1"/>
</dbReference>
<comment type="similarity">
    <text evidence="6">Belongs to the tRNA(Ile)-lysidine synthase family.</text>
</comment>
<evidence type="ECO:0000256" key="4">
    <source>
        <dbReference type="ARBA" id="ARBA00022840"/>
    </source>
</evidence>
<dbReference type="GeneID" id="29070352"/>
<keyword evidence="2 6" id="KW-0819">tRNA processing</keyword>
<dbReference type="GO" id="GO:0032267">
    <property type="term" value="F:tRNA(Ile)-lysidine synthase activity"/>
    <property type="evidence" value="ECO:0007669"/>
    <property type="project" value="UniProtKB-EC"/>
</dbReference>
<dbReference type="Gene3D" id="1.20.59.20">
    <property type="match status" value="1"/>
</dbReference>
<keyword evidence="3 6" id="KW-0547">Nucleotide-binding</keyword>
<dbReference type="InterPro" id="IPR012094">
    <property type="entry name" value="tRNA_Ile_lys_synt"/>
</dbReference>
<name>A0A1C9CH80_PALPL</name>
<keyword evidence="8" id="KW-0934">Plastid</keyword>
<comment type="domain">
    <text evidence="6">The N-terminal region contains the highly conserved SGGXDS motif, predicted to be a P-loop motif involved in ATP binding.</text>
</comment>
<feature type="domain" description="tRNA(Ile)-lysidine/2-thiocytidine synthase N-terminal" evidence="7">
    <location>
        <begin position="25"/>
        <end position="202"/>
    </location>
</feature>
<dbReference type="Gene3D" id="3.40.50.620">
    <property type="entry name" value="HUPs"/>
    <property type="match status" value="1"/>
</dbReference>
<comment type="function">
    <text evidence="6">Ligates lysine onto the cytidine present at position 34 of the AUA codon-specific tRNA(Ile) that contains the anticodon CAU, in an ATP-dependent manner. Cytidine is converted to lysidine, thus changing the amino acid specificity of the tRNA from methionine to isoleucine.</text>
</comment>
<reference evidence="8" key="1">
    <citation type="journal article" date="2018" name="PLoS ONE">
        <title>Plastid genome analysis of three Nemaliophycidae red algal species suggests environmental adaptation for iron limited habitats.</title>
        <authorList>
            <person name="Cho C.H."/>
            <person name="Choi J.W."/>
            <person name="Lam D.W."/>
            <person name="Kim K.M."/>
            <person name="Yoon H.S."/>
        </authorList>
    </citation>
    <scope>NUCLEOTIDE SEQUENCE</scope>
</reference>
<dbReference type="NCBIfam" id="TIGR02432">
    <property type="entry name" value="lysidine_TilS_N"/>
    <property type="match status" value="1"/>
</dbReference>
<protein>
    <recommendedName>
        <fullName evidence="6">tRNA(Ile)-lysidine synthase</fullName>
        <ecNumber evidence="6">6.3.4.19</ecNumber>
    </recommendedName>
    <alternativeName>
        <fullName evidence="6">tRNA(Ile)-2-lysyl-cytidine synthase</fullName>
    </alternativeName>
    <alternativeName>
        <fullName evidence="6">tRNA(Ile)-lysidine synthetase</fullName>
    </alternativeName>
</protein>
<evidence type="ECO:0000259" key="7">
    <source>
        <dbReference type="Pfam" id="PF01171"/>
    </source>
</evidence>
<dbReference type="PANTHER" id="PTHR43033">
    <property type="entry name" value="TRNA(ILE)-LYSIDINE SYNTHASE-RELATED"/>
    <property type="match status" value="1"/>
</dbReference>
<dbReference type="HAMAP" id="MF_01161">
    <property type="entry name" value="tRNA_Ile_lys_synt"/>
    <property type="match status" value="1"/>
</dbReference>
<comment type="catalytic activity">
    <reaction evidence="5 6">
        <text>cytidine(34) in tRNA(Ile2) + L-lysine + ATP = lysidine(34) in tRNA(Ile2) + AMP + diphosphate + H(+)</text>
        <dbReference type="Rhea" id="RHEA:43744"/>
        <dbReference type="Rhea" id="RHEA-COMP:10625"/>
        <dbReference type="Rhea" id="RHEA-COMP:10670"/>
        <dbReference type="ChEBI" id="CHEBI:15378"/>
        <dbReference type="ChEBI" id="CHEBI:30616"/>
        <dbReference type="ChEBI" id="CHEBI:32551"/>
        <dbReference type="ChEBI" id="CHEBI:33019"/>
        <dbReference type="ChEBI" id="CHEBI:82748"/>
        <dbReference type="ChEBI" id="CHEBI:83665"/>
        <dbReference type="ChEBI" id="CHEBI:456215"/>
        <dbReference type="EC" id="6.3.4.19"/>
    </reaction>
</comment>